<proteinExistence type="predicted"/>
<dbReference type="AlphaFoldDB" id="A0A2I3FVH4"/>
<dbReference type="EMBL" id="ADFV01175396">
    <property type="status" value="NOT_ANNOTATED_CDS"/>
    <property type="molecule type" value="Genomic_DNA"/>
</dbReference>
<dbReference type="Ensembl" id="ENSNLET00000047252.1">
    <property type="protein sequence ID" value="ENSNLEP00000025244.1"/>
    <property type="gene ID" value="ENSNLEG00000032405.1"/>
</dbReference>
<reference evidence="1" key="3">
    <citation type="submission" date="2025-09" db="UniProtKB">
        <authorList>
            <consortium name="Ensembl"/>
        </authorList>
    </citation>
    <scope>IDENTIFICATION</scope>
</reference>
<dbReference type="Proteomes" id="UP000001073">
    <property type="component" value="Chromosome 5"/>
</dbReference>
<reference evidence="1" key="2">
    <citation type="submission" date="2025-08" db="UniProtKB">
        <authorList>
            <consortium name="Ensembl"/>
        </authorList>
    </citation>
    <scope>IDENTIFICATION</scope>
</reference>
<keyword evidence="2" id="KW-1185">Reference proteome</keyword>
<name>A0A2I3FVH4_NOMLE</name>
<sequence length="76" mass="9115">MYHFSVGKKNLDLYVVTHFRCKDSYSVDSKLFLLRDISFYFCTIICMNSVTRGLYCDIINLYCYLKMIVCRTEDFH</sequence>
<accession>A0A2I3FVH4</accession>
<dbReference type="InParanoid" id="A0A2I3FVH4"/>
<dbReference type="GeneTree" id="ENSGT00900000143726"/>
<protein>
    <submittedName>
        <fullName evidence="1">Uncharacterized protein</fullName>
    </submittedName>
</protein>
<evidence type="ECO:0000313" key="2">
    <source>
        <dbReference type="Proteomes" id="UP000001073"/>
    </source>
</evidence>
<reference evidence="1 2" key="1">
    <citation type="submission" date="2012-10" db="EMBL/GenBank/DDBJ databases">
        <authorList>
            <consortium name="Gibbon Genome Sequencing Consortium"/>
        </authorList>
    </citation>
    <scope>NUCLEOTIDE SEQUENCE [LARGE SCALE GENOMIC DNA]</scope>
</reference>
<organism evidence="1 2">
    <name type="scientific">Nomascus leucogenys</name>
    <name type="common">Northern white-cheeked gibbon</name>
    <name type="synonym">Hylobates leucogenys</name>
    <dbReference type="NCBI Taxonomy" id="61853"/>
    <lineage>
        <taxon>Eukaryota</taxon>
        <taxon>Metazoa</taxon>
        <taxon>Chordata</taxon>
        <taxon>Craniata</taxon>
        <taxon>Vertebrata</taxon>
        <taxon>Euteleostomi</taxon>
        <taxon>Mammalia</taxon>
        <taxon>Eutheria</taxon>
        <taxon>Euarchontoglires</taxon>
        <taxon>Primates</taxon>
        <taxon>Haplorrhini</taxon>
        <taxon>Catarrhini</taxon>
        <taxon>Hylobatidae</taxon>
        <taxon>Nomascus</taxon>
    </lineage>
</organism>
<dbReference type="OMA" id="MYHLSVG"/>
<evidence type="ECO:0000313" key="1">
    <source>
        <dbReference type="Ensembl" id="ENSNLEP00000025244.1"/>
    </source>
</evidence>